<keyword evidence="2" id="KW-1185">Reference proteome</keyword>
<dbReference type="Proteomes" id="UP000886595">
    <property type="component" value="Unassembled WGS sequence"/>
</dbReference>
<comment type="caution">
    <text evidence="1">The sequence shown here is derived from an EMBL/GenBank/DDBJ whole genome shotgun (WGS) entry which is preliminary data.</text>
</comment>
<organism evidence="1 2">
    <name type="scientific">Brassica carinata</name>
    <name type="common">Ethiopian mustard</name>
    <name type="synonym">Abyssinian cabbage</name>
    <dbReference type="NCBI Taxonomy" id="52824"/>
    <lineage>
        <taxon>Eukaryota</taxon>
        <taxon>Viridiplantae</taxon>
        <taxon>Streptophyta</taxon>
        <taxon>Embryophyta</taxon>
        <taxon>Tracheophyta</taxon>
        <taxon>Spermatophyta</taxon>
        <taxon>Magnoliopsida</taxon>
        <taxon>eudicotyledons</taxon>
        <taxon>Gunneridae</taxon>
        <taxon>Pentapetalae</taxon>
        <taxon>rosids</taxon>
        <taxon>malvids</taxon>
        <taxon>Brassicales</taxon>
        <taxon>Brassicaceae</taxon>
        <taxon>Brassiceae</taxon>
        <taxon>Brassica</taxon>
    </lineage>
</organism>
<proteinExistence type="predicted"/>
<gene>
    <name evidence="1" type="ORF">Bca52824_087116</name>
</gene>
<dbReference type="EMBL" id="JAAMPC010000017">
    <property type="protein sequence ID" value="KAG2247488.1"/>
    <property type="molecule type" value="Genomic_DNA"/>
</dbReference>
<reference evidence="1 2" key="1">
    <citation type="submission" date="2020-02" db="EMBL/GenBank/DDBJ databases">
        <authorList>
            <person name="Ma Q."/>
            <person name="Huang Y."/>
            <person name="Song X."/>
            <person name="Pei D."/>
        </authorList>
    </citation>
    <scope>NUCLEOTIDE SEQUENCE [LARGE SCALE GENOMIC DNA]</scope>
    <source>
        <strain evidence="1">Sxm20200214</strain>
        <tissue evidence="1">Leaf</tissue>
    </source>
</reference>
<protein>
    <submittedName>
        <fullName evidence="1">Uncharacterized protein</fullName>
    </submittedName>
</protein>
<accession>A0A8X7PB53</accession>
<dbReference type="AlphaFoldDB" id="A0A8X7PB53"/>
<name>A0A8X7PB53_BRACI</name>
<evidence type="ECO:0000313" key="1">
    <source>
        <dbReference type="EMBL" id="KAG2247488.1"/>
    </source>
</evidence>
<sequence length="96" mass="11160">MPLRIIITYTKLHNCDVDLRYMKSGIQEPPLEKFIPKRNRLFDEFVRDLDHLSTIYNFNMNFIAYQNLLVFCPLSPAVEVPPSGEAEPPVVTPLMH</sequence>
<evidence type="ECO:0000313" key="2">
    <source>
        <dbReference type="Proteomes" id="UP000886595"/>
    </source>
</evidence>